<evidence type="ECO:0000256" key="1">
    <source>
        <dbReference type="SAM" id="MobiDB-lite"/>
    </source>
</evidence>
<accession>A0A160TFA9</accession>
<feature type="region of interest" description="Disordered" evidence="1">
    <location>
        <begin position="108"/>
        <end position="132"/>
    </location>
</feature>
<reference evidence="2" key="1">
    <citation type="submission" date="2015-10" db="EMBL/GenBank/DDBJ databases">
        <authorList>
            <person name="Gilbert D.G."/>
        </authorList>
    </citation>
    <scope>NUCLEOTIDE SEQUENCE</scope>
</reference>
<gene>
    <name evidence="2" type="ORF">MGWOODY_Tha2887</name>
</gene>
<evidence type="ECO:0008006" key="3">
    <source>
        <dbReference type="Google" id="ProtNLM"/>
    </source>
</evidence>
<name>A0A160TFA9_9ZZZZ</name>
<organism evidence="2">
    <name type="scientific">hydrothermal vent metagenome</name>
    <dbReference type="NCBI Taxonomy" id="652676"/>
    <lineage>
        <taxon>unclassified sequences</taxon>
        <taxon>metagenomes</taxon>
        <taxon>ecological metagenomes</taxon>
    </lineage>
</organism>
<dbReference type="AlphaFoldDB" id="A0A160TFA9"/>
<sequence>MAKSFEVQGIIHSIEETKTFGNNGFTKREFVVKLSGEGENADYPNYVALELIKDKCALMDQYQIGDEVNVHFNLGGRLWNAPGKPEKCFTSLQAWRVERLGASAGQFGGGQQFGSAPAPSQAFDNFDDDVPF</sequence>
<proteinExistence type="predicted"/>
<dbReference type="InterPro" id="IPR021474">
    <property type="entry name" value="DUF3127"/>
</dbReference>
<evidence type="ECO:0000313" key="2">
    <source>
        <dbReference type="EMBL" id="CUS42811.1"/>
    </source>
</evidence>
<dbReference type="EMBL" id="CZQC01000071">
    <property type="protein sequence ID" value="CUS42811.1"/>
    <property type="molecule type" value="Genomic_DNA"/>
</dbReference>
<dbReference type="Pfam" id="PF11325">
    <property type="entry name" value="DUF3127"/>
    <property type="match status" value="1"/>
</dbReference>
<protein>
    <recommendedName>
        <fullName evidence="3">DUF3127 domain-containing protein</fullName>
    </recommendedName>
</protein>